<reference evidence="7 8" key="1">
    <citation type="journal article" date="2013" name="PLoS Genet.">
        <title>Distinctive expansion of potential virulence genes in the genome of the oomycete fish pathogen Saprolegnia parasitica.</title>
        <authorList>
            <person name="Jiang R.H."/>
            <person name="de Bruijn I."/>
            <person name="Haas B.J."/>
            <person name="Belmonte R."/>
            <person name="Lobach L."/>
            <person name="Christie J."/>
            <person name="van den Ackerveken G."/>
            <person name="Bottin A."/>
            <person name="Bulone V."/>
            <person name="Diaz-Moreno S.M."/>
            <person name="Dumas B."/>
            <person name="Fan L."/>
            <person name="Gaulin E."/>
            <person name="Govers F."/>
            <person name="Grenville-Briggs L.J."/>
            <person name="Horner N.R."/>
            <person name="Levin J.Z."/>
            <person name="Mammella M."/>
            <person name="Meijer H.J."/>
            <person name="Morris P."/>
            <person name="Nusbaum C."/>
            <person name="Oome S."/>
            <person name="Phillips A.J."/>
            <person name="van Rooyen D."/>
            <person name="Rzeszutek E."/>
            <person name="Saraiva M."/>
            <person name="Secombes C.J."/>
            <person name="Seidl M.F."/>
            <person name="Snel B."/>
            <person name="Stassen J.H."/>
            <person name="Sykes S."/>
            <person name="Tripathy S."/>
            <person name="van den Berg H."/>
            <person name="Vega-Arreguin J.C."/>
            <person name="Wawra S."/>
            <person name="Young S.K."/>
            <person name="Zeng Q."/>
            <person name="Dieguez-Uribeondo J."/>
            <person name="Russ C."/>
            <person name="Tyler B.M."/>
            <person name="van West P."/>
        </authorList>
    </citation>
    <scope>NUCLEOTIDE SEQUENCE [LARGE SCALE GENOMIC DNA]</scope>
    <source>
        <strain evidence="7 8">CBS 223.65</strain>
    </source>
</reference>
<evidence type="ECO:0000259" key="6">
    <source>
        <dbReference type="Pfam" id="PF08100"/>
    </source>
</evidence>
<dbReference type="OrthoDB" id="1606438at2759"/>
<keyword evidence="2" id="KW-0808">Transferase</keyword>
<evidence type="ECO:0000259" key="5">
    <source>
        <dbReference type="Pfam" id="PF00891"/>
    </source>
</evidence>
<dbReference type="OMA" id="CTEPWTW"/>
<feature type="domain" description="O-methyltransferase dimerisation" evidence="6">
    <location>
        <begin position="15"/>
        <end position="88"/>
    </location>
</feature>
<protein>
    <recommendedName>
        <fullName evidence="9">O-methyltransferase domain-containing protein</fullName>
    </recommendedName>
</protein>
<dbReference type="InterPro" id="IPR029063">
    <property type="entry name" value="SAM-dependent_MTases_sf"/>
</dbReference>
<evidence type="ECO:0008006" key="9">
    <source>
        <dbReference type="Google" id="ProtNLM"/>
    </source>
</evidence>
<keyword evidence="1" id="KW-0489">Methyltransferase</keyword>
<dbReference type="Gene3D" id="1.10.10.10">
    <property type="entry name" value="Winged helix-like DNA-binding domain superfamily/Winged helix DNA-binding domain"/>
    <property type="match status" value="1"/>
</dbReference>
<evidence type="ECO:0000256" key="1">
    <source>
        <dbReference type="ARBA" id="ARBA00022603"/>
    </source>
</evidence>
<dbReference type="PANTHER" id="PTHR43712">
    <property type="entry name" value="PUTATIVE (AFU_ORTHOLOGUE AFUA_4G14580)-RELATED"/>
    <property type="match status" value="1"/>
</dbReference>
<evidence type="ECO:0000313" key="7">
    <source>
        <dbReference type="EMBL" id="KDO19718.1"/>
    </source>
</evidence>
<dbReference type="Proteomes" id="UP000030745">
    <property type="component" value="Unassembled WGS sequence"/>
</dbReference>
<gene>
    <name evidence="7" type="ORF">SPRG_14245</name>
</gene>
<dbReference type="RefSeq" id="XP_012209577.1">
    <property type="nucleotide sequence ID" value="XM_012354187.1"/>
</dbReference>
<dbReference type="InterPro" id="IPR016461">
    <property type="entry name" value="COMT-like"/>
</dbReference>
<accession>A0A067BNB9</accession>
<dbReference type="SUPFAM" id="SSF46785">
    <property type="entry name" value="Winged helix' DNA-binding domain"/>
    <property type="match status" value="1"/>
</dbReference>
<dbReference type="SUPFAM" id="SSF53335">
    <property type="entry name" value="S-adenosyl-L-methionine-dependent methyltransferases"/>
    <property type="match status" value="1"/>
</dbReference>
<dbReference type="EMBL" id="KK583337">
    <property type="protein sequence ID" value="KDO19718.1"/>
    <property type="molecule type" value="Genomic_DNA"/>
</dbReference>
<dbReference type="PROSITE" id="PS51683">
    <property type="entry name" value="SAM_OMT_II"/>
    <property type="match status" value="1"/>
</dbReference>
<dbReference type="GO" id="GO:0046983">
    <property type="term" value="F:protein dimerization activity"/>
    <property type="evidence" value="ECO:0007669"/>
    <property type="project" value="InterPro"/>
</dbReference>
<dbReference type="AlphaFoldDB" id="A0A067BNB9"/>
<dbReference type="Pfam" id="PF08100">
    <property type="entry name" value="Dimerisation"/>
    <property type="match status" value="1"/>
</dbReference>
<name>A0A067BNB9_SAPPC</name>
<dbReference type="InterPro" id="IPR036388">
    <property type="entry name" value="WH-like_DNA-bd_sf"/>
</dbReference>
<dbReference type="Pfam" id="PF00891">
    <property type="entry name" value="Methyltransf_2"/>
    <property type="match status" value="1"/>
</dbReference>
<organism evidence="7 8">
    <name type="scientific">Saprolegnia parasitica (strain CBS 223.65)</name>
    <dbReference type="NCBI Taxonomy" id="695850"/>
    <lineage>
        <taxon>Eukaryota</taxon>
        <taxon>Sar</taxon>
        <taxon>Stramenopiles</taxon>
        <taxon>Oomycota</taxon>
        <taxon>Saprolegniomycetes</taxon>
        <taxon>Saprolegniales</taxon>
        <taxon>Saprolegniaceae</taxon>
        <taxon>Saprolegnia</taxon>
    </lineage>
</organism>
<dbReference type="InterPro" id="IPR001077">
    <property type="entry name" value="COMT_C"/>
</dbReference>
<dbReference type="PANTHER" id="PTHR43712:SF2">
    <property type="entry name" value="O-METHYLTRANSFERASE CICE"/>
    <property type="match status" value="1"/>
</dbReference>
<dbReference type="Gene3D" id="3.40.50.150">
    <property type="entry name" value="Vaccinia Virus protein VP39"/>
    <property type="match status" value="1"/>
</dbReference>
<sequence length="338" mass="36835">MTSTEPAMQVFECVRNMWATRALATVASLKIPDLLRDGPLRADEIAAQLGLHADSVFRLLRAVASMGFLSHDTTNVFALTPSGEALISDVPGSMRSYLVAMTAPGHWLPWGNLEHTIRHGTPATDMELGADLGSYYAKNEAEGHLFNDAMANVFAISGAVCLEHYAFDDVVTDDMTVVDVGGAHGDFLMEVLAALNRPETIRGVLFDLPHVVQEAATYGNLSLAIDCVPGDFFESVPPGDLYLLKHILHEWDDAHCVTLLRHIRAAMPATGRVLIVDVVLAETPDDSTAMLDLNTMVMFRGRERTEAEFHDLLSAAEMHLVRVIRTGTPFSIIEAVAI</sequence>
<feature type="domain" description="O-methyltransferase C-terminal" evidence="5">
    <location>
        <begin position="110"/>
        <end position="316"/>
    </location>
</feature>
<keyword evidence="8" id="KW-1185">Reference proteome</keyword>
<dbReference type="InterPro" id="IPR012967">
    <property type="entry name" value="COMT_dimerisation"/>
</dbReference>
<dbReference type="GO" id="GO:0008171">
    <property type="term" value="F:O-methyltransferase activity"/>
    <property type="evidence" value="ECO:0007669"/>
    <property type="project" value="InterPro"/>
</dbReference>
<dbReference type="GO" id="GO:0032259">
    <property type="term" value="P:methylation"/>
    <property type="evidence" value="ECO:0007669"/>
    <property type="project" value="UniProtKB-KW"/>
</dbReference>
<evidence type="ECO:0000256" key="4">
    <source>
        <dbReference type="PIRSR" id="PIRSR005739-1"/>
    </source>
</evidence>
<dbReference type="VEuPathDB" id="FungiDB:SPRG_14245"/>
<evidence type="ECO:0000256" key="3">
    <source>
        <dbReference type="ARBA" id="ARBA00022691"/>
    </source>
</evidence>
<keyword evidence="3" id="KW-0949">S-adenosyl-L-methionine</keyword>
<dbReference type="InterPro" id="IPR036390">
    <property type="entry name" value="WH_DNA-bd_sf"/>
</dbReference>
<feature type="active site" description="Proton acceptor" evidence="4">
    <location>
        <position position="249"/>
    </location>
</feature>
<proteinExistence type="predicted"/>
<dbReference type="PIRSF" id="PIRSF005739">
    <property type="entry name" value="O-mtase"/>
    <property type="match status" value="1"/>
</dbReference>
<evidence type="ECO:0000256" key="2">
    <source>
        <dbReference type="ARBA" id="ARBA00022679"/>
    </source>
</evidence>
<dbReference type="GeneID" id="24136060"/>
<dbReference type="KEGG" id="spar:SPRG_14245"/>
<evidence type="ECO:0000313" key="8">
    <source>
        <dbReference type="Proteomes" id="UP000030745"/>
    </source>
</evidence>